<gene>
    <name evidence="1" type="ORF">POPTR_001G365900</name>
</gene>
<name>B9GFK6_POPTR</name>
<dbReference type="InParanoid" id="B9GFK6"/>
<sequence>MMIALDVTNEGWTFPWACLRKDGHYLRRGQGRMGIPLGVPREDGHSRGRAHGRMVISLSVPREDGHSLKRVQWRMIIYLGVPTKGWSFFWRANEGWSFLMYIPLGVQRKVWSFALACERRMDILIVVPGEDRHPHGCAEEGWLFPQVCSRLGTLSYPGLCIPPSSIAYRYGLHETQLSQSSAHCQTQSCLGVVDTKPSVLEVLHTTKPNCV</sequence>
<dbReference type="EMBL" id="CM009290">
    <property type="protein sequence ID" value="PNT58671.1"/>
    <property type="molecule type" value="Genomic_DNA"/>
</dbReference>
<proteinExistence type="predicted"/>
<protein>
    <submittedName>
        <fullName evidence="1">Uncharacterized protein</fullName>
    </submittedName>
</protein>
<dbReference type="HOGENOM" id="CLU_1306666_0_0_1"/>
<keyword evidence="2" id="KW-1185">Reference proteome</keyword>
<dbReference type="AlphaFoldDB" id="B9GFK6"/>
<dbReference type="Proteomes" id="UP000006729">
    <property type="component" value="Chromosome 1"/>
</dbReference>
<accession>B9GFK6</accession>
<organism evidence="1 2">
    <name type="scientific">Populus trichocarpa</name>
    <name type="common">Western balsam poplar</name>
    <name type="synonym">Populus balsamifera subsp. trichocarpa</name>
    <dbReference type="NCBI Taxonomy" id="3694"/>
    <lineage>
        <taxon>Eukaryota</taxon>
        <taxon>Viridiplantae</taxon>
        <taxon>Streptophyta</taxon>
        <taxon>Embryophyta</taxon>
        <taxon>Tracheophyta</taxon>
        <taxon>Spermatophyta</taxon>
        <taxon>Magnoliopsida</taxon>
        <taxon>eudicotyledons</taxon>
        <taxon>Gunneridae</taxon>
        <taxon>Pentapetalae</taxon>
        <taxon>rosids</taxon>
        <taxon>fabids</taxon>
        <taxon>Malpighiales</taxon>
        <taxon>Salicaceae</taxon>
        <taxon>Saliceae</taxon>
        <taxon>Populus</taxon>
    </lineage>
</organism>
<evidence type="ECO:0000313" key="1">
    <source>
        <dbReference type="EMBL" id="PNT58671.1"/>
    </source>
</evidence>
<evidence type="ECO:0000313" key="2">
    <source>
        <dbReference type="Proteomes" id="UP000006729"/>
    </source>
</evidence>
<reference evidence="1 2" key="1">
    <citation type="journal article" date="2006" name="Science">
        <title>The genome of black cottonwood, Populus trichocarpa (Torr. &amp; Gray).</title>
        <authorList>
            <person name="Tuskan G.A."/>
            <person name="Difazio S."/>
            <person name="Jansson S."/>
            <person name="Bohlmann J."/>
            <person name="Grigoriev I."/>
            <person name="Hellsten U."/>
            <person name="Putnam N."/>
            <person name="Ralph S."/>
            <person name="Rombauts S."/>
            <person name="Salamov A."/>
            <person name="Schein J."/>
            <person name="Sterck L."/>
            <person name="Aerts A."/>
            <person name="Bhalerao R.R."/>
            <person name="Bhalerao R.P."/>
            <person name="Blaudez D."/>
            <person name="Boerjan W."/>
            <person name="Brun A."/>
            <person name="Brunner A."/>
            <person name="Busov V."/>
            <person name="Campbell M."/>
            <person name="Carlson J."/>
            <person name="Chalot M."/>
            <person name="Chapman J."/>
            <person name="Chen G.L."/>
            <person name="Cooper D."/>
            <person name="Coutinho P.M."/>
            <person name="Couturier J."/>
            <person name="Covert S."/>
            <person name="Cronk Q."/>
            <person name="Cunningham R."/>
            <person name="Davis J."/>
            <person name="Degroeve S."/>
            <person name="Dejardin A."/>
            <person name="Depamphilis C."/>
            <person name="Detter J."/>
            <person name="Dirks B."/>
            <person name="Dubchak I."/>
            <person name="Duplessis S."/>
            <person name="Ehlting J."/>
            <person name="Ellis B."/>
            <person name="Gendler K."/>
            <person name="Goodstein D."/>
            <person name="Gribskov M."/>
            <person name="Grimwood J."/>
            <person name="Groover A."/>
            <person name="Gunter L."/>
            <person name="Hamberger B."/>
            <person name="Heinze B."/>
            <person name="Helariutta Y."/>
            <person name="Henrissat B."/>
            <person name="Holligan D."/>
            <person name="Holt R."/>
            <person name="Huang W."/>
            <person name="Islam-Faridi N."/>
            <person name="Jones S."/>
            <person name="Jones-Rhoades M."/>
            <person name="Jorgensen R."/>
            <person name="Joshi C."/>
            <person name="Kangasjarvi J."/>
            <person name="Karlsson J."/>
            <person name="Kelleher C."/>
            <person name="Kirkpatrick R."/>
            <person name="Kirst M."/>
            <person name="Kohler A."/>
            <person name="Kalluri U."/>
            <person name="Larimer F."/>
            <person name="Leebens-Mack J."/>
            <person name="Leple J.C."/>
            <person name="Locascio P."/>
            <person name="Lou Y."/>
            <person name="Lucas S."/>
            <person name="Martin F."/>
            <person name="Montanini B."/>
            <person name="Napoli C."/>
            <person name="Nelson D.R."/>
            <person name="Nelson C."/>
            <person name="Nieminen K."/>
            <person name="Nilsson O."/>
            <person name="Pereda V."/>
            <person name="Peter G."/>
            <person name="Philippe R."/>
            <person name="Pilate G."/>
            <person name="Poliakov A."/>
            <person name="Razumovskaya J."/>
            <person name="Richardson P."/>
            <person name="Rinaldi C."/>
            <person name="Ritland K."/>
            <person name="Rouze P."/>
            <person name="Ryaboy D."/>
            <person name="Schmutz J."/>
            <person name="Schrader J."/>
            <person name="Segerman B."/>
            <person name="Shin H."/>
            <person name="Siddiqui A."/>
            <person name="Sterky F."/>
            <person name="Terry A."/>
            <person name="Tsai C.J."/>
            <person name="Uberbacher E."/>
            <person name="Unneberg P."/>
            <person name="Vahala J."/>
            <person name="Wall K."/>
            <person name="Wessler S."/>
            <person name="Yang G."/>
            <person name="Yin T."/>
            <person name="Douglas C."/>
            <person name="Marra M."/>
            <person name="Sandberg G."/>
            <person name="Van de Peer Y."/>
            <person name="Rokhsar D."/>
        </authorList>
    </citation>
    <scope>NUCLEOTIDE SEQUENCE [LARGE SCALE GENOMIC DNA]</scope>
    <source>
        <strain evidence="2">cv. Nisqually</strain>
    </source>
</reference>